<comment type="caution">
    <text evidence="2">The sequence shown here is derived from an EMBL/GenBank/DDBJ whole genome shotgun (WGS) entry which is preliminary data.</text>
</comment>
<dbReference type="Proteomes" id="UP001597478">
    <property type="component" value="Unassembled WGS sequence"/>
</dbReference>
<reference evidence="3" key="1">
    <citation type="journal article" date="2019" name="Int. J. Syst. Evol. Microbiol.">
        <title>The Global Catalogue of Microorganisms (GCM) 10K type strain sequencing project: providing services to taxonomists for standard genome sequencing and annotation.</title>
        <authorList>
            <consortium name="The Broad Institute Genomics Platform"/>
            <consortium name="The Broad Institute Genome Sequencing Center for Infectious Disease"/>
            <person name="Wu L."/>
            <person name="Ma J."/>
        </authorList>
    </citation>
    <scope>NUCLEOTIDE SEQUENCE [LARGE SCALE GENOMIC DNA]</scope>
    <source>
        <strain evidence="3">IBRC-M 10906</strain>
    </source>
</reference>
<proteinExistence type="predicted"/>
<sequence>MAMMPSPDSSGLVRAELDHAQQCVELARQGLAAQPTAAVTLHAAVDGVHRVAGALAREVVADLHALHGCLTAGTLLLEPALEDLRGLTGAAGSARGRAAETADPPSEASRSAGPSAADPR</sequence>
<gene>
    <name evidence="2" type="ORF">ACFS2C_28155</name>
</gene>
<keyword evidence="3" id="KW-1185">Reference proteome</keyword>
<evidence type="ECO:0000313" key="2">
    <source>
        <dbReference type="EMBL" id="MFD2803270.1"/>
    </source>
</evidence>
<name>A0ABW5WJM2_9PSEU</name>
<protein>
    <submittedName>
        <fullName evidence="2">Uncharacterized protein</fullName>
    </submittedName>
</protein>
<accession>A0ABW5WJM2</accession>
<evidence type="ECO:0000313" key="3">
    <source>
        <dbReference type="Proteomes" id="UP001597478"/>
    </source>
</evidence>
<organism evidence="2 3">
    <name type="scientific">Prauserella oleivorans</name>
    <dbReference type="NCBI Taxonomy" id="1478153"/>
    <lineage>
        <taxon>Bacteria</taxon>
        <taxon>Bacillati</taxon>
        <taxon>Actinomycetota</taxon>
        <taxon>Actinomycetes</taxon>
        <taxon>Pseudonocardiales</taxon>
        <taxon>Pseudonocardiaceae</taxon>
        <taxon>Prauserella</taxon>
    </lineage>
</organism>
<feature type="compositionally biased region" description="Low complexity" evidence="1">
    <location>
        <begin position="90"/>
        <end position="102"/>
    </location>
</feature>
<dbReference type="RefSeq" id="WP_377385389.1">
    <property type="nucleotide sequence ID" value="NZ_JBHSAN010000005.1"/>
</dbReference>
<dbReference type="EMBL" id="JBHUOF010000054">
    <property type="protein sequence ID" value="MFD2803270.1"/>
    <property type="molecule type" value="Genomic_DNA"/>
</dbReference>
<feature type="region of interest" description="Disordered" evidence="1">
    <location>
        <begin position="90"/>
        <end position="120"/>
    </location>
</feature>
<evidence type="ECO:0000256" key="1">
    <source>
        <dbReference type="SAM" id="MobiDB-lite"/>
    </source>
</evidence>